<protein>
    <submittedName>
        <fullName evidence="2">Uncharacterized protein</fullName>
    </submittedName>
</protein>
<sequence>DLEVPVNNHHNTFADFSIENMQLDSRINQDGTVQDKDALDGGYAYPPDRRRPKKSRAPTTVPIKGKKTKLDAETIRQRAVKENKRRTKVKKNKSTKSWGKKM</sequence>
<feature type="compositionally biased region" description="Basic residues" evidence="1">
    <location>
        <begin position="83"/>
        <end position="102"/>
    </location>
</feature>
<comment type="caution">
    <text evidence="2">The sequence shown here is derived from an EMBL/GenBank/DDBJ whole genome shotgun (WGS) entry which is preliminary data.</text>
</comment>
<feature type="region of interest" description="Disordered" evidence="1">
    <location>
        <begin position="80"/>
        <end position="102"/>
    </location>
</feature>
<reference evidence="2 3" key="1">
    <citation type="journal article" date="2018" name="PLoS ONE">
        <title>The draft genome of Kipferlia bialata reveals reductive genome evolution in fornicate parasites.</title>
        <authorList>
            <person name="Tanifuji G."/>
            <person name="Takabayashi S."/>
            <person name="Kume K."/>
            <person name="Takagi M."/>
            <person name="Nakayama T."/>
            <person name="Kamikawa R."/>
            <person name="Inagaki Y."/>
            <person name="Hashimoto T."/>
        </authorList>
    </citation>
    <scope>NUCLEOTIDE SEQUENCE [LARGE SCALE GENOMIC DNA]</scope>
    <source>
        <strain evidence="2">NY0173</strain>
    </source>
</reference>
<feature type="region of interest" description="Disordered" evidence="1">
    <location>
        <begin position="30"/>
        <end position="68"/>
    </location>
</feature>
<gene>
    <name evidence="2" type="ORF">KIPB_008538</name>
</gene>
<evidence type="ECO:0000256" key="1">
    <source>
        <dbReference type="SAM" id="MobiDB-lite"/>
    </source>
</evidence>
<proteinExistence type="predicted"/>
<evidence type="ECO:0000313" key="2">
    <source>
        <dbReference type="EMBL" id="GIQ86647.1"/>
    </source>
</evidence>
<dbReference type="Proteomes" id="UP000265618">
    <property type="component" value="Unassembled WGS sequence"/>
</dbReference>
<name>A0A9K3D1T1_9EUKA</name>
<keyword evidence="3" id="KW-1185">Reference proteome</keyword>
<dbReference type="AlphaFoldDB" id="A0A9K3D1T1"/>
<organism evidence="2 3">
    <name type="scientific">Kipferlia bialata</name>
    <dbReference type="NCBI Taxonomy" id="797122"/>
    <lineage>
        <taxon>Eukaryota</taxon>
        <taxon>Metamonada</taxon>
        <taxon>Carpediemonas-like organisms</taxon>
        <taxon>Kipferlia</taxon>
    </lineage>
</organism>
<evidence type="ECO:0000313" key="3">
    <source>
        <dbReference type="Proteomes" id="UP000265618"/>
    </source>
</evidence>
<dbReference type="EMBL" id="BDIP01002671">
    <property type="protein sequence ID" value="GIQ86647.1"/>
    <property type="molecule type" value="Genomic_DNA"/>
</dbReference>
<feature type="non-terminal residue" evidence="2">
    <location>
        <position position="1"/>
    </location>
</feature>
<accession>A0A9K3D1T1</accession>